<dbReference type="SUPFAM" id="SSF53098">
    <property type="entry name" value="Ribonuclease H-like"/>
    <property type="match status" value="1"/>
</dbReference>
<dbReference type="InterPro" id="IPR036397">
    <property type="entry name" value="RNaseH_sf"/>
</dbReference>
<evidence type="ECO:0000256" key="2">
    <source>
        <dbReference type="ARBA" id="ARBA00023268"/>
    </source>
</evidence>
<dbReference type="EC" id="2.7.7.49" evidence="1"/>
<dbReference type="Gene3D" id="3.10.10.10">
    <property type="entry name" value="HIV Type 1 Reverse Transcriptase, subunit A, domain 1"/>
    <property type="match status" value="1"/>
</dbReference>
<dbReference type="Gene3D" id="3.30.70.270">
    <property type="match status" value="2"/>
</dbReference>
<reference evidence="4" key="2">
    <citation type="submission" date="2025-05" db="UniProtKB">
        <authorList>
            <consortium name="EnsemblMetazoa"/>
        </authorList>
    </citation>
    <scope>IDENTIFICATION</scope>
    <source>
        <strain evidence="4">Foshan</strain>
    </source>
</reference>
<keyword evidence="2" id="KW-0511">Multifunctional enzyme</keyword>
<protein>
    <recommendedName>
        <fullName evidence="1">RNA-directed DNA polymerase</fullName>
        <ecNumber evidence="1">2.7.7.49</ecNumber>
    </recommendedName>
</protein>
<dbReference type="PANTHER" id="PTHR37984">
    <property type="entry name" value="PROTEIN CBG26694"/>
    <property type="match status" value="1"/>
</dbReference>
<dbReference type="SUPFAM" id="SSF56672">
    <property type="entry name" value="DNA/RNA polymerases"/>
    <property type="match status" value="1"/>
</dbReference>
<dbReference type="PANTHER" id="PTHR37984:SF5">
    <property type="entry name" value="PROTEIN NYNRIN-LIKE"/>
    <property type="match status" value="1"/>
</dbReference>
<dbReference type="InterPro" id="IPR041588">
    <property type="entry name" value="Integrase_H2C2"/>
</dbReference>
<feature type="domain" description="Integrase catalytic" evidence="3">
    <location>
        <begin position="637"/>
        <end position="790"/>
    </location>
</feature>
<keyword evidence="5" id="KW-1185">Reference proteome</keyword>
<evidence type="ECO:0000313" key="4">
    <source>
        <dbReference type="EnsemblMetazoa" id="AALFPA23_006093.P7872"/>
    </source>
</evidence>
<evidence type="ECO:0000259" key="3">
    <source>
        <dbReference type="PROSITE" id="PS50994"/>
    </source>
</evidence>
<dbReference type="EnsemblMetazoa" id="AALFPA23_006093.R7872">
    <property type="protein sequence ID" value="AALFPA23_006093.P7872"/>
    <property type="gene ID" value="AALFPA23_006093"/>
</dbReference>
<dbReference type="CDD" id="cd01647">
    <property type="entry name" value="RT_LTR"/>
    <property type="match status" value="1"/>
</dbReference>
<accession>A0ABM1Y623</accession>
<reference evidence="5" key="1">
    <citation type="journal article" date="2015" name="Proc. Natl. Acad. Sci. U.S.A.">
        <title>Genome sequence of the Asian Tiger mosquito, Aedes albopictus, reveals insights into its biology, genetics, and evolution.</title>
        <authorList>
            <person name="Chen X.G."/>
            <person name="Jiang X."/>
            <person name="Gu J."/>
            <person name="Xu M."/>
            <person name="Wu Y."/>
            <person name="Deng Y."/>
            <person name="Zhang C."/>
            <person name="Bonizzoni M."/>
            <person name="Dermauw W."/>
            <person name="Vontas J."/>
            <person name="Armbruster P."/>
            <person name="Huang X."/>
            <person name="Yang Y."/>
            <person name="Zhang H."/>
            <person name="He W."/>
            <person name="Peng H."/>
            <person name="Liu Y."/>
            <person name="Wu K."/>
            <person name="Chen J."/>
            <person name="Lirakis M."/>
            <person name="Topalis P."/>
            <person name="Van Leeuwen T."/>
            <person name="Hall A.B."/>
            <person name="Jiang X."/>
            <person name="Thorpe C."/>
            <person name="Mueller R.L."/>
            <person name="Sun C."/>
            <person name="Waterhouse R.M."/>
            <person name="Yan G."/>
            <person name="Tu Z.J."/>
            <person name="Fang X."/>
            <person name="James A.A."/>
        </authorList>
    </citation>
    <scope>NUCLEOTIDE SEQUENCE [LARGE SCALE GENOMIC DNA]</scope>
    <source>
        <strain evidence="5">Foshan</strain>
    </source>
</reference>
<dbReference type="Proteomes" id="UP000069940">
    <property type="component" value="Unassembled WGS sequence"/>
</dbReference>
<dbReference type="InterPro" id="IPR000477">
    <property type="entry name" value="RT_dom"/>
</dbReference>
<sequence length="860" mass="96648">MNRLFSPDSSVNSLQGTELTPDQEAHLSKLLDNFDSIFSEVPGKLVGPPAKVHLKPGVTPVFARARDVPLALRDRYAAEIDKKLASGFYEKVDYSEWASPTHIVMKKNGSIRITGNYKPTVNPRMIIDEHPIPKVETLFNRMKGATLFCHLDVTDAYTHLPIDDEFRHVLTLNTTTHGLIRPTRAVYGAANIPAIWQRRMESVLQGLDNVVSFYDDVIVFAKNFDELLLALTATMDRMKQNGLRLNRSKCIFATSSLECLGHRIDCQGLHKSDKHIEAIRDAPRPATPEDLQLFLGKATYYSSFIPNLSSRARSLRNMLLADPFEWTPEADRAYRDLKQVLVSPQVLMQYDPALPLILATDASKTGLGAVLSHRLSNGTERPIAYASCTMSNTEQRYPQIDKEALAIVWAVKKFFHYLYARNFTLITDHKPLTQILHPEKSLPTLCISRMANYADYLAHFDVVYKPTSQNTNADYCSRIPSKSTQSDVSCLSLHEGRNIEDEFDQFVLRQVQQLPVRAEHIARETRKDPHLGKIVKELELGRNLAQSGYKAPEAKYSLAANCLLFEHRVVIPATLREAILNDLHVAHIGVVKMKGLARSYVYWPGIDSDIEKTAKSCTECARHAPAPPKFSSHHWEYPNGPWERIHVDYAGPVAGAMLLIVVDAYSKWVEVKITNSTTAAATINLLDGLFAAYGAPVTVVSDNGPQFTAEEFKSFLQRSGVKYHKLSAPYHPATNGQAERYVQTVKKALKAMGTTNHTLQANTNEFLQQYRKSPHAETGESPAKLFLGRNIRTRLDLLRPQDASKRVGEKQRASFDSTFRSFTPGQRVYCLSGNARMDKWIPGIVAARLGDLHYEIEHED</sequence>
<dbReference type="InterPro" id="IPR050951">
    <property type="entry name" value="Retrovirus_Pol_polyprotein"/>
</dbReference>
<proteinExistence type="predicted"/>
<dbReference type="GeneID" id="134290525"/>
<dbReference type="InterPro" id="IPR001584">
    <property type="entry name" value="Integrase_cat-core"/>
</dbReference>
<dbReference type="InterPro" id="IPR043502">
    <property type="entry name" value="DNA/RNA_pol_sf"/>
</dbReference>
<organism evidence="4 5">
    <name type="scientific">Aedes albopictus</name>
    <name type="common">Asian tiger mosquito</name>
    <name type="synonym">Stegomyia albopicta</name>
    <dbReference type="NCBI Taxonomy" id="7160"/>
    <lineage>
        <taxon>Eukaryota</taxon>
        <taxon>Metazoa</taxon>
        <taxon>Ecdysozoa</taxon>
        <taxon>Arthropoda</taxon>
        <taxon>Hexapoda</taxon>
        <taxon>Insecta</taxon>
        <taxon>Pterygota</taxon>
        <taxon>Neoptera</taxon>
        <taxon>Endopterygota</taxon>
        <taxon>Diptera</taxon>
        <taxon>Nematocera</taxon>
        <taxon>Culicoidea</taxon>
        <taxon>Culicidae</taxon>
        <taxon>Culicinae</taxon>
        <taxon>Aedini</taxon>
        <taxon>Aedes</taxon>
        <taxon>Stegomyia</taxon>
    </lineage>
</organism>
<dbReference type="RefSeq" id="XP_062713667.1">
    <property type="nucleotide sequence ID" value="XM_062857683.1"/>
</dbReference>
<dbReference type="Gene3D" id="3.10.20.370">
    <property type="match status" value="1"/>
</dbReference>
<dbReference type="Pfam" id="PF00665">
    <property type="entry name" value="rve"/>
    <property type="match status" value="1"/>
</dbReference>
<dbReference type="Pfam" id="PF17921">
    <property type="entry name" value="Integrase_H2C2"/>
    <property type="match status" value="1"/>
</dbReference>
<name>A0ABM1Y623_AEDAL</name>
<dbReference type="InterPro" id="IPR041577">
    <property type="entry name" value="RT_RNaseH_2"/>
</dbReference>
<dbReference type="PROSITE" id="PS50994">
    <property type="entry name" value="INTEGRASE"/>
    <property type="match status" value="1"/>
</dbReference>
<evidence type="ECO:0000256" key="1">
    <source>
        <dbReference type="ARBA" id="ARBA00012493"/>
    </source>
</evidence>
<dbReference type="CDD" id="cd09274">
    <property type="entry name" value="RNase_HI_RT_Ty3"/>
    <property type="match status" value="1"/>
</dbReference>
<dbReference type="Gene3D" id="1.10.340.70">
    <property type="match status" value="1"/>
</dbReference>
<dbReference type="InterPro" id="IPR043128">
    <property type="entry name" value="Rev_trsase/Diguanyl_cyclase"/>
</dbReference>
<dbReference type="Pfam" id="PF00078">
    <property type="entry name" value="RVT_1"/>
    <property type="match status" value="1"/>
</dbReference>
<dbReference type="Gene3D" id="3.30.420.10">
    <property type="entry name" value="Ribonuclease H-like superfamily/Ribonuclease H"/>
    <property type="match status" value="1"/>
</dbReference>
<dbReference type="Pfam" id="PF17919">
    <property type="entry name" value="RT_RNaseH_2"/>
    <property type="match status" value="1"/>
</dbReference>
<evidence type="ECO:0000313" key="5">
    <source>
        <dbReference type="Proteomes" id="UP000069940"/>
    </source>
</evidence>
<dbReference type="InterPro" id="IPR012337">
    <property type="entry name" value="RNaseH-like_sf"/>
</dbReference>